<feature type="chain" id="PRO_5032701137" evidence="1">
    <location>
        <begin position="17"/>
        <end position="160"/>
    </location>
</feature>
<keyword evidence="1" id="KW-0732">Signal</keyword>
<evidence type="ECO:0000313" key="3">
    <source>
        <dbReference type="Proteomes" id="UP000596742"/>
    </source>
</evidence>
<organism evidence="2 3">
    <name type="scientific">Mytilus galloprovincialis</name>
    <name type="common">Mediterranean mussel</name>
    <dbReference type="NCBI Taxonomy" id="29158"/>
    <lineage>
        <taxon>Eukaryota</taxon>
        <taxon>Metazoa</taxon>
        <taxon>Spiralia</taxon>
        <taxon>Lophotrochozoa</taxon>
        <taxon>Mollusca</taxon>
        <taxon>Bivalvia</taxon>
        <taxon>Autobranchia</taxon>
        <taxon>Pteriomorphia</taxon>
        <taxon>Mytilida</taxon>
        <taxon>Mytiloidea</taxon>
        <taxon>Mytilidae</taxon>
        <taxon>Mytilinae</taxon>
        <taxon>Mytilus</taxon>
    </lineage>
</organism>
<sequence length="160" mass="18258">MEKVFVFFILVSGVSATVSSKGVKEFQLYLCPFAKPEELIDGKCTYNKNKLPEDETDLLTPPIHAFVKVGDECYDWTQDDLVNTYKCNHPSFHCCRESGSLSDKGRTTCADEIPIFIRTWRIIGFKYLLWGFDSTRFAEIFVAFLRNCGTNSGPFQLNLN</sequence>
<proteinExistence type="predicted"/>
<evidence type="ECO:0000256" key="1">
    <source>
        <dbReference type="SAM" id="SignalP"/>
    </source>
</evidence>
<feature type="signal peptide" evidence="1">
    <location>
        <begin position="1"/>
        <end position="16"/>
    </location>
</feature>
<dbReference type="OrthoDB" id="10302292at2759"/>
<name>A0A8B6BF45_MYTGA</name>
<keyword evidence="3" id="KW-1185">Reference proteome</keyword>
<comment type="caution">
    <text evidence="2">The sequence shown here is derived from an EMBL/GenBank/DDBJ whole genome shotgun (WGS) entry which is preliminary data.</text>
</comment>
<dbReference type="Proteomes" id="UP000596742">
    <property type="component" value="Unassembled WGS sequence"/>
</dbReference>
<dbReference type="EMBL" id="UYJE01000058">
    <property type="protein sequence ID" value="VDH89777.1"/>
    <property type="molecule type" value="Genomic_DNA"/>
</dbReference>
<accession>A0A8B6BF45</accession>
<reference evidence="2" key="1">
    <citation type="submission" date="2018-11" db="EMBL/GenBank/DDBJ databases">
        <authorList>
            <person name="Alioto T."/>
            <person name="Alioto T."/>
        </authorList>
    </citation>
    <scope>NUCLEOTIDE SEQUENCE</scope>
</reference>
<gene>
    <name evidence="2" type="ORF">MGAL_10B030178</name>
</gene>
<evidence type="ECO:0000313" key="2">
    <source>
        <dbReference type="EMBL" id="VDH89777.1"/>
    </source>
</evidence>
<protein>
    <submittedName>
        <fullName evidence="2">Uncharacterized protein</fullName>
    </submittedName>
</protein>
<dbReference type="AlphaFoldDB" id="A0A8B6BF45"/>